<evidence type="ECO:0000313" key="2">
    <source>
        <dbReference type="Proteomes" id="UP000248423"/>
    </source>
</evidence>
<gene>
    <name evidence="1" type="ORF">BO78DRAFT_161378</name>
</gene>
<organism evidence="1 2">
    <name type="scientific">Aspergillus sclerotiicarbonarius (strain CBS 121057 / IBT 28362)</name>
    <dbReference type="NCBI Taxonomy" id="1448318"/>
    <lineage>
        <taxon>Eukaryota</taxon>
        <taxon>Fungi</taxon>
        <taxon>Dikarya</taxon>
        <taxon>Ascomycota</taxon>
        <taxon>Pezizomycotina</taxon>
        <taxon>Eurotiomycetes</taxon>
        <taxon>Eurotiomycetidae</taxon>
        <taxon>Eurotiales</taxon>
        <taxon>Aspergillaceae</taxon>
        <taxon>Aspergillus</taxon>
        <taxon>Aspergillus subgen. Circumdati</taxon>
    </lineage>
</organism>
<sequence>MQLRGPPYVSWRYSALVESFPFPRILCPGNLENSIVTAMNNSVYGQHELGRCSNEGGVDISLGGHAKPPSDRSMAIAIKRAPPVLSCCQMRVAGCLILGQPESSRPADHGGQRCRALGRVSKQSWSRYPLRKTFGDSSESEQPTLASVGFF</sequence>
<reference evidence="1 2" key="1">
    <citation type="submission" date="2018-02" db="EMBL/GenBank/DDBJ databases">
        <title>The genomes of Aspergillus section Nigri reveals drivers in fungal speciation.</title>
        <authorList>
            <consortium name="DOE Joint Genome Institute"/>
            <person name="Vesth T.C."/>
            <person name="Nybo J."/>
            <person name="Theobald S."/>
            <person name="Brandl J."/>
            <person name="Frisvad J.C."/>
            <person name="Nielsen K.F."/>
            <person name="Lyhne E.K."/>
            <person name="Kogle M.E."/>
            <person name="Kuo A."/>
            <person name="Riley R."/>
            <person name="Clum A."/>
            <person name="Nolan M."/>
            <person name="Lipzen A."/>
            <person name="Salamov A."/>
            <person name="Henrissat B."/>
            <person name="Wiebenga A."/>
            <person name="De vries R.P."/>
            <person name="Grigoriev I.V."/>
            <person name="Mortensen U.H."/>
            <person name="Andersen M.R."/>
            <person name="Baker S.E."/>
        </authorList>
    </citation>
    <scope>NUCLEOTIDE SEQUENCE [LARGE SCALE GENOMIC DNA]</scope>
    <source>
        <strain evidence="1 2">CBS 121057</strain>
    </source>
</reference>
<dbReference type="VEuPathDB" id="FungiDB:BO78DRAFT_161378"/>
<name>A0A319EL71_ASPSB</name>
<proteinExistence type="predicted"/>
<dbReference type="EMBL" id="KZ826319">
    <property type="protein sequence ID" value="PYI11057.1"/>
    <property type="molecule type" value="Genomic_DNA"/>
</dbReference>
<keyword evidence="2" id="KW-1185">Reference proteome</keyword>
<protein>
    <submittedName>
        <fullName evidence="1">Uncharacterized protein</fullName>
    </submittedName>
</protein>
<evidence type="ECO:0000313" key="1">
    <source>
        <dbReference type="EMBL" id="PYI11057.1"/>
    </source>
</evidence>
<accession>A0A319EL71</accession>
<dbReference type="Proteomes" id="UP000248423">
    <property type="component" value="Unassembled WGS sequence"/>
</dbReference>
<dbReference type="AlphaFoldDB" id="A0A319EL71"/>